<gene>
    <name evidence="1" type="ORF">AGERDE_LOCUS11449</name>
</gene>
<sequence>NHRNMKHKVVCQSEKKVALEVEVRDILEDHEGLSPGNFTTLNWPQKFFQEIHVPLPS</sequence>
<protein>
    <submittedName>
        <fullName evidence="1">10109_t:CDS:1</fullName>
    </submittedName>
</protein>
<organism evidence="1 2">
    <name type="scientific">Ambispora gerdemannii</name>
    <dbReference type="NCBI Taxonomy" id="144530"/>
    <lineage>
        <taxon>Eukaryota</taxon>
        <taxon>Fungi</taxon>
        <taxon>Fungi incertae sedis</taxon>
        <taxon>Mucoromycota</taxon>
        <taxon>Glomeromycotina</taxon>
        <taxon>Glomeromycetes</taxon>
        <taxon>Archaeosporales</taxon>
        <taxon>Ambisporaceae</taxon>
        <taxon>Ambispora</taxon>
    </lineage>
</organism>
<reference evidence="1" key="1">
    <citation type="submission" date="2021-06" db="EMBL/GenBank/DDBJ databases">
        <authorList>
            <person name="Kallberg Y."/>
            <person name="Tangrot J."/>
            <person name="Rosling A."/>
        </authorList>
    </citation>
    <scope>NUCLEOTIDE SEQUENCE</scope>
    <source>
        <strain evidence="1">MT106</strain>
    </source>
</reference>
<comment type="caution">
    <text evidence="1">The sequence shown here is derived from an EMBL/GenBank/DDBJ whole genome shotgun (WGS) entry which is preliminary data.</text>
</comment>
<dbReference type="EMBL" id="CAJVPL010004857">
    <property type="protein sequence ID" value="CAG8652124.1"/>
    <property type="molecule type" value="Genomic_DNA"/>
</dbReference>
<proteinExistence type="predicted"/>
<evidence type="ECO:0000313" key="1">
    <source>
        <dbReference type="EMBL" id="CAG8652124.1"/>
    </source>
</evidence>
<keyword evidence="2" id="KW-1185">Reference proteome</keyword>
<feature type="non-terminal residue" evidence="1">
    <location>
        <position position="57"/>
    </location>
</feature>
<accession>A0A9N9DSS9</accession>
<name>A0A9N9DSS9_9GLOM</name>
<dbReference type="AlphaFoldDB" id="A0A9N9DSS9"/>
<dbReference type="Proteomes" id="UP000789831">
    <property type="component" value="Unassembled WGS sequence"/>
</dbReference>
<evidence type="ECO:0000313" key="2">
    <source>
        <dbReference type="Proteomes" id="UP000789831"/>
    </source>
</evidence>